<dbReference type="InterPro" id="IPR035965">
    <property type="entry name" value="PAS-like_dom_sf"/>
</dbReference>
<dbReference type="GO" id="GO:0008984">
    <property type="term" value="F:protein-glutamate methylesterase activity"/>
    <property type="evidence" value="ECO:0007669"/>
    <property type="project" value="InterPro"/>
</dbReference>
<evidence type="ECO:0000259" key="7">
    <source>
        <dbReference type="PROSITE" id="PS50122"/>
    </source>
</evidence>
<dbReference type="InterPro" id="IPR035919">
    <property type="entry name" value="EAL_sf"/>
</dbReference>
<dbReference type="eggNOG" id="COG5001">
    <property type="taxonomic scope" value="Bacteria"/>
</dbReference>
<dbReference type="PROSITE" id="PS50112">
    <property type="entry name" value="PAS"/>
    <property type="match status" value="1"/>
</dbReference>
<dbReference type="InterPro" id="IPR029787">
    <property type="entry name" value="Nucleotide_cyclase"/>
</dbReference>
<dbReference type="EMBL" id="CP003060">
    <property type="protein sequence ID" value="AEP28671.1"/>
    <property type="molecule type" value="Genomic_DNA"/>
</dbReference>
<keyword evidence="12" id="KW-1185">Reference proteome</keyword>
<feature type="active site" evidence="2">
    <location>
        <position position="44"/>
    </location>
</feature>
<feature type="domain" description="PAC" evidence="6">
    <location>
        <begin position="819"/>
        <end position="869"/>
    </location>
</feature>
<dbReference type="SMART" id="SM00052">
    <property type="entry name" value="EAL"/>
    <property type="match status" value="1"/>
</dbReference>
<dbReference type="CDD" id="cd00130">
    <property type="entry name" value="PAS"/>
    <property type="match status" value="1"/>
</dbReference>
<dbReference type="PROSITE" id="PS50113">
    <property type="entry name" value="PAC"/>
    <property type="match status" value="1"/>
</dbReference>
<dbReference type="CDD" id="cd16434">
    <property type="entry name" value="CheB-CheR_fusion"/>
    <property type="match status" value="1"/>
</dbReference>
<evidence type="ECO:0000259" key="6">
    <source>
        <dbReference type="PROSITE" id="PS50113"/>
    </source>
</evidence>
<evidence type="ECO:0000256" key="4">
    <source>
        <dbReference type="SAM" id="MobiDB-lite"/>
    </source>
</evidence>
<feature type="coiled-coil region" evidence="3">
    <location>
        <begin position="662"/>
        <end position="756"/>
    </location>
</feature>
<dbReference type="FunFam" id="3.30.70.270:FF:000001">
    <property type="entry name" value="Diguanylate cyclase domain protein"/>
    <property type="match status" value="1"/>
</dbReference>
<dbReference type="Gene3D" id="3.20.20.450">
    <property type="entry name" value="EAL domain"/>
    <property type="match status" value="1"/>
</dbReference>
<dbReference type="InterPro" id="IPR022641">
    <property type="entry name" value="CheR_N"/>
</dbReference>
<organism evidence="11 12">
    <name type="scientific">Glaciecola nitratireducens (strain JCM 12485 / KCTC 12276 / FR1064)</name>
    <dbReference type="NCBI Taxonomy" id="1085623"/>
    <lineage>
        <taxon>Bacteria</taxon>
        <taxon>Pseudomonadati</taxon>
        <taxon>Pseudomonadota</taxon>
        <taxon>Gammaproteobacteria</taxon>
        <taxon>Alteromonadales</taxon>
        <taxon>Alteromonadaceae</taxon>
        <taxon>Brumicola</taxon>
    </lineage>
</organism>
<dbReference type="eggNOG" id="COG1352">
    <property type="taxonomic scope" value="Bacteria"/>
</dbReference>
<dbReference type="SUPFAM" id="SSF55073">
    <property type="entry name" value="Nucleotide cyclase"/>
    <property type="match status" value="1"/>
</dbReference>
<dbReference type="KEGG" id="gni:GNIT_0517"/>
<dbReference type="Gene3D" id="3.40.50.180">
    <property type="entry name" value="Methylesterase CheB, C-terminal domain"/>
    <property type="match status" value="1"/>
</dbReference>
<dbReference type="RefSeq" id="WP_014107548.1">
    <property type="nucleotide sequence ID" value="NC_016041.1"/>
</dbReference>
<evidence type="ECO:0000313" key="12">
    <source>
        <dbReference type="Proteomes" id="UP000009282"/>
    </source>
</evidence>
<evidence type="ECO:0000259" key="5">
    <source>
        <dbReference type="PROSITE" id="PS50112"/>
    </source>
</evidence>
<feature type="domain" description="GGDEF" evidence="10">
    <location>
        <begin position="1032"/>
        <end position="1165"/>
    </location>
</feature>
<dbReference type="HOGENOM" id="CLU_000892_3_0_6"/>
<dbReference type="SMART" id="SM00138">
    <property type="entry name" value="MeTrc"/>
    <property type="match status" value="1"/>
</dbReference>
<dbReference type="SUPFAM" id="SSF47757">
    <property type="entry name" value="Chemotaxis receptor methyltransferase CheR, N-terminal domain"/>
    <property type="match status" value="1"/>
</dbReference>
<dbReference type="Proteomes" id="UP000009282">
    <property type="component" value="Chromosome"/>
</dbReference>
<feature type="active site" evidence="2">
    <location>
        <position position="71"/>
    </location>
</feature>
<dbReference type="InterPro" id="IPR000014">
    <property type="entry name" value="PAS"/>
</dbReference>
<evidence type="ECO:0000313" key="11">
    <source>
        <dbReference type="EMBL" id="AEP28671.1"/>
    </source>
</evidence>
<keyword evidence="2" id="KW-0378">Hydrolase</keyword>
<accession>G4QJL1</accession>
<evidence type="ECO:0000259" key="10">
    <source>
        <dbReference type="PROSITE" id="PS50887"/>
    </source>
</evidence>
<dbReference type="Gene3D" id="3.30.450.20">
    <property type="entry name" value="PAS domain"/>
    <property type="match status" value="2"/>
</dbReference>
<feature type="domain" description="CheR-type methyltransferase" evidence="8">
    <location>
        <begin position="226"/>
        <end position="500"/>
    </location>
</feature>
<feature type="domain" description="EAL" evidence="9">
    <location>
        <begin position="1176"/>
        <end position="1431"/>
    </location>
</feature>
<evidence type="ECO:0000259" key="9">
    <source>
        <dbReference type="PROSITE" id="PS50883"/>
    </source>
</evidence>
<gene>
    <name evidence="11" type="ordered locus">GNIT_0517</name>
</gene>
<dbReference type="CDD" id="cd01948">
    <property type="entry name" value="EAL"/>
    <property type="match status" value="1"/>
</dbReference>
<dbReference type="Pfam" id="PF03705">
    <property type="entry name" value="CheR_N"/>
    <property type="match status" value="1"/>
</dbReference>
<dbReference type="SUPFAM" id="SSF52738">
    <property type="entry name" value="Methylesterase CheB, C-terminal domain"/>
    <property type="match status" value="1"/>
</dbReference>
<sequence length="1435" mass="161470">MKKRSERDTPNAIQTDQKKRSGPEEKASVLLTKNSVPVVGIGASAGGLETFIMFFDAMPAKSGMAFVLIQHLDPNHKSLTAEIIAKHTLMPVHQVDDQMHVEANKVYVIPPNKDLTISQNILLLSEPSQAHGQRMPIDIFLRSLAKDKQENAICIILSGTGTDGSLGIKSIKDKGGLVLVQAPETSKFDGMPQSAIDTGFVDCTLPVQKMPSELLLYFQSLQQLIISDIPVDLVHEQLDKILSALRLQTKYDFSNYKKGTLTRRIERRMGLKHLTDFAEYAHIVQQSHEEAQLLLKDLLISVTDFFREPEAYKQLENDVVQKIINTKAPDDVIRVWTPGCATGEEPYSIAMVILEQLQLAKKHNEVQIFASDIDEQAISVARAGRYPVNITSDISTERLQQFFIKKDNHYQVNKTLRDCVVFATQNLISDPPFSKVDLISCRNLLIYLEPAIQKKIISMFHFALNEGGYLFLGSAETIGQHEDLFQPLSKKLRLYRRVGKTKSETISFPTLSDFSKQPQMSYPINQGTQEAAQYGKITQQLLLQHYAPFAVLINKNFDILYVNGQSGRYLEMTTGKPSQDLISVLREGIRSKLRAAVQLAMTNGEMIEVTTRVKRDANYYPIQLSVHPIHTLKSGEDLLLISFSEVVESNQINVIASATPDELQHTNLLHQLEEELAEAKDDLRTCLEDMASSTEELKVSHEEVLSMNEELQSSNEELETSKEELQSLNEELTTVNNQLQNKVEELAIANDDMTNLLESADIAALFLDVKFCIKRFTPAMRALFQLIKSDVGRPISDISHQFVTLDLVKEAELTLKNRLMNEIEVKTTDDKCYIVRISPFRTNDGEIEGVVVTFFDITRLNQIKSSLSSSRERIELLLKSTGEAIYGVDVSGKCTFVNAKLVQDLGFTEQELIGRDSHTIFHHTRSDGSDYPWSDCFVYQCLKDQKPHRGANDLVWRKDGTSFPISYSVGPIIEHGELRGAVVIFRDMTKEYASINKLDYQARHDALTGLINRREFDERLERVLQNSPEDQDQHVLCYLDLDQFKVINDACGHLAGDELLRQLSNVLQSHVRKRDTLARLGGDEFGLLMEHCDLHEGKRVANGMRDAVANYRFFWQGNTHMVGVSIGLVEIIGDGQDKTDLLKAADAACYAAKENGRNRVHVYSEQDTNMAARHGQMKWVARINLALENNRFLLVLQPIVPINGVDTNKLSYEVLIRMRDGDNIIQPDDFLGAAERYNLSSKVDLWVIRNTFNWMTDNKHQLENVALININISGQSLGDQEFLKHVVNALKAKPIPTGKICFEITETAAITNFTNANSFMHALKNLGCEFALDDFGTGLSSFEYLKALPVEYIKIAGLFVKDIATDSVNLAMVKAISDLGHEMNKKVIAESVENKEILDCLVELGVDFAQGYFFGKAVPLSEIKLNESDITDERK</sequence>
<dbReference type="Pfam" id="PF13426">
    <property type="entry name" value="PAS_9"/>
    <property type="match status" value="2"/>
</dbReference>
<protein>
    <submittedName>
        <fullName evidence="11">PAS sensor protein</fullName>
    </submittedName>
</protein>
<dbReference type="NCBIfam" id="TIGR00229">
    <property type="entry name" value="sensory_box"/>
    <property type="match status" value="1"/>
</dbReference>
<dbReference type="Pfam" id="PF01739">
    <property type="entry name" value="CheR"/>
    <property type="match status" value="1"/>
</dbReference>
<dbReference type="PRINTS" id="PR00996">
    <property type="entry name" value="CHERMTFRASE"/>
</dbReference>
<feature type="compositionally biased region" description="Basic and acidic residues" evidence="4">
    <location>
        <begin position="16"/>
        <end position="26"/>
    </location>
</feature>
<dbReference type="GO" id="GO:0008757">
    <property type="term" value="F:S-adenosylmethionine-dependent methyltransferase activity"/>
    <property type="evidence" value="ECO:0007669"/>
    <property type="project" value="InterPro"/>
</dbReference>
<dbReference type="PANTHER" id="PTHR24422:SF27">
    <property type="entry name" value="PROTEIN-GLUTAMATE O-METHYLTRANSFERASE"/>
    <property type="match status" value="1"/>
</dbReference>
<dbReference type="SUPFAM" id="SSF141868">
    <property type="entry name" value="EAL domain-like"/>
    <property type="match status" value="1"/>
</dbReference>
<dbReference type="InterPro" id="IPR050903">
    <property type="entry name" value="Bact_Chemotaxis_MeTrfase"/>
</dbReference>
<dbReference type="InterPro" id="IPR000780">
    <property type="entry name" value="CheR_MeTrfase"/>
</dbReference>
<dbReference type="SMART" id="SM00267">
    <property type="entry name" value="GGDEF"/>
    <property type="match status" value="1"/>
</dbReference>
<dbReference type="Pfam" id="PF00563">
    <property type="entry name" value="EAL"/>
    <property type="match status" value="1"/>
</dbReference>
<dbReference type="PANTHER" id="PTHR24422">
    <property type="entry name" value="CHEMOTAXIS PROTEIN METHYLTRANSFERASE"/>
    <property type="match status" value="1"/>
</dbReference>
<dbReference type="GO" id="GO:0000156">
    <property type="term" value="F:phosphorelay response regulator activity"/>
    <property type="evidence" value="ECO:0007669"/>
    <property type="project" value="InterPro"/>
</dbReference>
<dbReference type="GO" id="GO:0005737">
    <property type="term" value="C:cytoplasm"/>
    <property type="evidence" value="ECO:0007669"/>
    <property type="project" value="InterPro"/>
</dbReference>
<dbReference type="CDD" id="cd01949">
    <property type="entry name" value="GGDEF"/>
    <property type="match status" value="1"/>
</dbReference>
<dbReference type="InterPro" id="IPR022642">
    <property type="entry name" value="CheR_C"/>
</dbReference>
<dbReference type="InterPro" id="IPR000160">
    <property type="entry name" value="GGDEF_dom"/>
</dbReference>
<proteinExistence type="predicted"/>
<dbReference type="InterPro" id="IPR001633">
    <property type="entry name" value="EAL_dom"/>
</dbReference>
<dbReference type="InterPro" id="IPR035909">
    <property type="entry name" value="CheB_C"/>
</dbReference>
<evidence type="ECO:0000259" key="8">
    <source>
        <dbReference type="PROSITE" id="PS50123"/>
    </source>
</evidence>
<dbReference type="SMART" id="SM00091">
    <property type="entry name" value="PAS"/>
    <property type="match status" value="3"/>
</dbReference>
<keyword evidence="3" id="KW-0175">Coiled coil</keyword>
<comment type="cofactor">
    <cofactor evidence="1">
        <name>Mg(2+)</name>
        <dbReference type="ChEBI" id="CHEBI:18420"/>
    </cofactor>
</comment>
<dbReference type="InterPro" id="IPR043128">
    <property type="entry name" value="Rev_trsase/Diguanyl_cyclase"/>
</dbReference>
<evidence type="ECO:0000256" key="2">
    <source>
        <dbReference type="PROSITE-ProRule" id="PRU00050"/>
    </source>
</evidence>
<dbReference type="PROSITE" id="PS50123">
    <property type="entry name" value="CHER"/>
    <property type="match status" value="1"/>
</dbReference>
<dbReference type="InterPro" id="IPR000700">
    <property type="entry name" value="PAS-assoc_C"/>
</dbReference>
<dbReference type="Pfam" id="PF13596">
    <property type="entry name" value="PAS_10"/>
    <property type="match status" value="1"/>
</dbReference>
<evidence type="ECO:0000256" key="3">
    <source>
        <dbReference type="SAM" id="Coils"/>
    </source>
</evidence>
<feature type="active site" evidence="2">
    <location>
        <position position="163"/>
    </location>
</feature>
<dbReference type="GO" id="GO:0006935">
    <property type="term" value="P:chemotaxis"/>
    <property type="evidence" value="ECO:0007669"/>
    <property type="project" value="UniProtKB-UniRule"/>
</dbReference>
<dbReference type="Gene3D" id="3.40.50.150">
    <property type="entry name" value="Vaccinia Virus protein VP39"/>
    <property type="match status" value="1"/>
</dbReference>
<dbReference type="InterPro" id="IPR000673">
    <property type="entry name" value="Sig_transdc_resp-reg_Me-estase"/>
</dbReference>
<name>G4QJL1_GLANF</name>
<feature type="domain" description="CheB-type methylesterase" evidence="7">
    <location>
        <begin position="32"/>
        <end position="221"/>
    </location>
</feature>
<keyword evidence="2" id="KW-0145">Chemotaxis</keyword>
<dbReference type="InterPro" id="IPR029063">
    <property type="entry name" value="SAM-dependent_MTases_sf"/>
</dbReference>
<dbReference type="PROSITE" id="PS50887">
    <property type="entry name" value="GGDEF"/>
    <property type="match status" value="1"/>
</dbReference>
<feature type="region of interest" description="Disordered" evidence="4">
    <location>
        <begin position="1"/>
        <end position="26"/>
    </location>
</feature>
<feature type="domain" description="PAS" evidence="5">
    <location>
        <begin position="870"/>
        <end position="915"/>
    </location>
</feature>
<dbReference type="PROSITE" id="PS50122">
    <property type="entry name" value="CHEB"/>
    <property type="match status" value="1"/>
</dbReference>
<dbReference type="STRING" id="1085623.GNIT_0517"/>
<dbReference type="Gene3D" id="3.30.70.270">
    <property type="match status" value="1"/>
</dbReference>
<dbReference type="Pfam" id="PF00990">
    <property type="entry name" value="GGDEF"/>
    <property type="match status" value="1"/>
</dbReference>
<dbReference type="SUPFAM" id="SSF55785">
    <property type="entry name" value="PYP-like sensor domain (PAS domain)"/>
    <property type="match status" value="2"/>
</dbReference>
<reference evidence="11 12" key="1">
    <citation type="journal article" date="2011" name="J. Bacteriol.">
        <title>Complete genome sequence of seawater bacterium Glaciecola nitratireducens FR1064T.</title>
        <authorList>
            <person name="Bian F."/>
            <person name="Qin Q.L."/>
            <person name="Xie B.B."/>
            <person name="Shu Y.L."/>
            <person name="Zhang X.Y."/>
            <person name="Yu Y."/>
            <person name="Chen B."/>
            <person name="Chen X.L."/>
            <person name="Zhou B.C."/>
            <person name="Zhang Y.Z."/>
        </authorList>
    </citation>
    <scope>NUCLEOTIDE SEQUENCE [LARGE SCALE GENOMIC DNA]</scope>
    <source>
        <strain evidence="12">JCM 12485 / KCTC 12276 / FR1064</strain>
    </source>
</reference>
<dbReference type="SUPFAM" id="SSF53335">
    <property type="entry name" value="S-adenosyl-L-methionine-dependent methyltransferases"/>
    <property type="match status" value="1"/>
</dbReference>
<dbReference type="Pfam" id="PF01339">
    <property type="entry name" value="CheB_methylest"/>
    <property type="match status" value="1"/>
</dbReference>
<dbReference type="eggNOG" id="COG2201">
    <property type="taxonomic scope" value="Bacteria"/>
</dbReference>
<dbReference type="PROSITE" id="PS50883">
    <property type="entry name" value="EAL"/>
    <property type="match status" value="1"/>
</dbReference>
<evidence type="ECO:0000256" key="1">
    <source>
        <dbReference type="ARBA" id="ARBA00001946"/>
    </source>
</evidence>
<dbReference type="OrthoDB" id="9816309at2"/>
<dbReference type="NCBIfam" id="TIGR00254">
    <property type="entry name" value="GGDEF"/>
    <property type="match status" value="1"/>
</dbReference>